<organism evidence="6 7">
    <name type="scientific">Larkinella arboricola</name>
    <dbReference type="NCBI Taxonomy" id="643671"/>
    <lineage>
        <taxon>Bacteria</taxon>
        <taxon>Pseudomonadati</taxon>
        <taxon>Bacteroidota</taxon>
        <taxon>Cytophagia</taxon>
        <taxon>Cytophagales</taxon>
        <taxon>Spirosomataceae</taxon>
        <taxon>Larkinella</taxon>
    </lineage>
</organism>
<dbReference type="GO" id="GO:0020037">
    <property type="term" value="F:heme binding"/>
    <property type="evidence" value="ECO:0007669"/>
    <property type="project" value="InterPro"/>
</dbReference>
<gene>
    <name evidence="6" type="ORF">LX87_00415</name>
</gene>
<evidence type="ECO:0000256" key="3">
    <source>
        <dbReference type="ARBA" id="ARBA00023004"/>
    </source>
</evidence>
<feature type="domain" description="Cytochrome c" evidence="5">
    <location>
        <begin position="404"/>
        <end position="486"/>
    </location>
</feature>
<dbReference type="GO" id="GO:0046872">
    <property type="term" value="F:metal ion binding"/>
    <property type="evidence" value="ECO:0007669"/>
    <property type="project" value="UniProtKB-KW"/>
</dbReference>
<proteinExistence type="predicted"/>
<dbReference type="InterPro" id="IPR009056">
    <property type="entry name" value="Cyt_c-like_dom"/>
</dbReference>
<comment type="caution">
    <text evidence="6">The sequence shown here is derived from an EMBL/GenBank/DDBJ whole genome shotgun (WGS) entry which is preliminary data.</text>
</comment>
<evidence type="ECO:0000259" key="5">
    <source>
        <dbReference type="PROSITE" id="PS51007"/>
    </source>
</evidence>
<dbReference type="Gene3D" id="1.10.760.10">
    <property type="entry name" value="Cytochrome c-like domain"/>
    <property type="match status" value="1"/>
</dbReference>
<dbReference type="InterPro" id="IPR036909">
    <property type="entry name" value="Cyt_c-like_dom_sf"/>
</dbReference>
<accession>A0A327X5U3</accession>
<dbReference type="EMBL" id="QLMC01000001">
    <property type="protein sequence ID" value="RAK02295.1"/>
    <property type="molecule type" value="Genomic_DNA"/>
</dbReference>
<dbReference type="PROSITE" id="PS51007">
    <property type="entry name" value="CYTC"/>
    <property type="match status" value="1"/>
</dbReference>
<dbReference type="Pfam" id="PF07995">
    <property type="entry name" value="GSDH"/>
    <property type="match status" value="1"/>
</dbReference>
<evidence type="ECO:0000313" key="6">
    <source>
        <dbReference type="EMBL" id="RAK02295.1"/>
    </source>
</evidence>
<keyword evidence="2 4" id="KW-0479">Metal-binding</keyword>
<dbReference type="Proteomes" id="UP000248790">
    <property type="component" value="Unassembled WGS sequence"/>
</dbReference>
<dbReference type="GO" id="GO:0009055">
    <property type="term" value="F:electron transfer activity"/>
    <property type="evidence" value="ECO:0007669"/>
    <property type="project" value="InterPro"/>
</dbReference>
<evidence type="ECO:0000313" key="7">
    <source>
        <dbReference type="Proteomes" id="UP000248790"/>
    </source>
</evidence>
<evidence type="ECO:0000256" key="4">
    <source>
        <dbReference type="PROSITE-ProRule" id="PRU00433"/>
    </source>
</evidence>
<evidence type="ECO:0000256" key="2">
    <source>
        <dbReference type="ARBA" id="ARBA00022723"/>
    </source>
</evidence>
<dbReference type="Gene3D" id="2.120.10.30">
    <property type="entry name" value="TolB, C-terminal domain"/>
    <property type="match status" value="1"/>
</dbReference>
<dbReference type="InterPro" id="IPR012938">
    <property type="entry name" value="Glc/Sorbosone_DH"/>
</dbReference>
<dbReference type="OrthoDB" id="9770043at2"/>
<dbReference type="Pfam" id="PF13442">
    <property type="entry name" value="Cytochrome_CBB3"/>
    <property type="match status" value="1"/>
</dbReference>
<keyword evidence="3 4" id="KW-0408">Iron</keyword>
<dbReference type="RefSeq" id="WP_111626505.1">
    <property type="nucleotide sequence ID" value="NZ_QLMC01000001.1"/>
</dbReference>
<dbReference type="InterPro" id="IPR011041">
    <property type="entry name" value="Quinoprot_gluc/sorb_DH_b-prop"/>
</dbReference>
<dbReference type="SUPFAM" id="SSF46626">
    <property type="entry name" value="Cytochrome c"/>
    <property type="match status" value="1"/>
</dbReference>
<keyword evidence="1 4" id="KW-0349">Heme</keyword>
<dbReference type="InterPro" id="IPR011042">
    <property type="entry name" value="6-blade_b-propeller_TolB-like"/>
</dbReference>
<protein>
    <submittedName>
        <fullName evidence="6">Glucose/arabinose dehydrogenase</fullName>
    </submittedName>
</protein>
<dbReference type="SUPFAM" id="SSF50952">
    <property type="entry name" value="Soluble quinoprotein glucose dehydrogenase"/>
    <property type="match status" value="1"/>
</dbReference>
<name>A0A327X5U3_LARAB</name>
<reference evidence="6 7" key="1">
    <citation type="submission" date="2018-06" db="EMBL/GenBank/DDBJ databases">
        <title>Genomic Encyclopedia of Archaeal and Bacterial Type Strains, Phase II (KMG-II): from individual species to whole genera.</title>
        <authorList>
            <person name="Goeker M."/>
        </authorList>
    </citation>
    <scope>NUCLEOTIDE SEQUENCE [LARGE SCALE GENOMIC DNA]</scope>
    <source>
        <strain evidence="6 7">DSM 21851</strain>
    </source>
</reference>
<sequence length="506" mass="56136">MKKRWPRAVLWAGPIFFLLASLSFRVPQLLDGRMGPTESYALDSTRLEVKTVATNLNGVWDMVWGPDNWIWFTEQDGKVRRLNPETGQILDLLQIPDYYRKRLGLMSMVLHPDWKTSPQVFINYTHMQPDSVIVSKLVRYTYNGKNLIKPVLLYQIPGYLGHNGSRLVVSKDRKLLWATGDLKQKETILDPKFPNGKVLRLNLDGTIPADNPFPGSPVWAMGFRVPQGLVFASNGNLFIAEHGDATDDEVNRVVKGASYGWPHIAGFSDLPDEERYAADHPTVFPVKAWTPTIAPAGMDYYDGNIPEWKNALLLSTLKDQSLRVLRLDAKKEKIVDEQIHFSKQFGRLRDVCVSPSGAVFIGTSNRDWNPIANFPIPADDRIIRISRAGTIPKAARVAKAQKSADAEPAALLYASYCASCHKPDGRGVPGSFPSLVASSRLKGDKKALIKFILTGSQSASGEGMPAFGFMSDKQLAEVVSYVRVKLAGEASGVSAEEIKQVRADKK</sequence>
<keyword evidence="7" id="KW-1185">Reference proteome</keyword>
<dbReference type="AlphaFoldDB" id="A0A327X5U3"/>
<dbReference type="PANTHER" id="PTHR19328:SF13">
    <property type="entry name" value="HIPL1 PROTEIN"/>
    <property type="match status" value="1"/>
</dbReference>
<dbReference type="PANTHER" id="PTHR19328">
    <property type="entry name" value="HEDGEHOG-INTERACTING PROTEIN"/>
    <property type="match status" value="1"/>
</dbReference>
<evidence type="ECO:0000256" key="1">
    <source>
        <dbReference type="ARBA" id="ARBA00022617"/>
    </source>
</evidence>